<keyword evidence="3" id="KW-0238">DNA-binding</keyword>
<dbReference type="AlphaFoldDB" id="A0A0D2FY20"/>
<dbReference type="PROSITE" id="PS00463">
    <property type="entry name" value="ZN2_CY6_FUNGAL_1"/>
    <property type="match status" value="1"/>
</dbReference>
<feature type="region of interest" description="Disordered" evidence="6">
    <location>
        <begin position="74"/>
        <end position="117"/>
    </location>
</feature>
<feature type="region of interest" description="Disordered" evidence="6">
    <location>
        <begin position="633"/>
        <end position="670"/>
    </location>
</feature>
<protein>
    <recommendedName>
        <fullName evidence="7">Zn(2)-C6 fungal-type domain-containing protein</fullName>
    </recommendedName>
</protein>
<name>A0A0D2FY20_9EURO</name>
<dbReference type="Pfam" id="PF00172">
    <property type="entry name" value="Zn_clus"/>
    <property type="match status" value="1"/>
</dbReference>
<keyword evidence="2" id="KW-0805">Transcription regulation</keyword>
<dbReference type="Gene3D" id="4.10.240.10">
    <property type="entry name" value="Zn(2)-C6 fungal-type DNA-binding domain"/>
    <property type="match status" value="1"/>
</dbReference>
<evidence type="ECO:0000256" key="2">
    <source>
        <dbReference type="ARBA" id="ARBA00023015"/>
    </source>
</evidence>
<dbReference type="Pfam" id="PF04082">
    <property type="entry name" value="Fungal_trans"/>
    <property type="match status" value="1"/>
</dbReference>
<keyword evidence="9" id="KW-1185">Reference proteome</keyword>
<proteinExistence type="predicted"/>
<feature type="region of interest" description="Disordered" evidence="6">
    <location>
        <begin position="720"/>
        <end position="747"/>
    </location>
</feature>
<dbReference type="PROSITE" id="PS50048">
    <property type="entry name" value="ZN2_CY6_FUNGAL_2"/>
    <property type="match status" value="1"/>
</dbReference>
<evidence type="ECO:0000256" key="5">
    <source>
        <dbReference type="ARBA" id="ARBA00023242"/>
    </source>
</evidence>
<feature type="compositionally biased region" description="Basic and acidic residues" evidence="6">
    <location>
        <begin position="108"/>
        <end position="117"/>
    </location>
</feature>
<dbReference type="CDD" id="cd00067">
    <property type="entry name" value="GAL4"/>
    <property type="match status" value="1"/>
</dbReference>
<dbReference type="GO" id="GO:0000981">
    <property type="term" value="F:DNA-binding transcription factor activity, RNA polymerase II-specific"/>
    <property type="evidence" value="ECO:0007669"/>
    <property type="project" value="InterPro"/>
</dbReference>
<keyword evidence="1" id="KW-0479">Metal-binding</keyword>
<feature type="domain" description="Zn(2)-C6 fungal-type" evidence="7">
    <location>
        <begin position="18"/>
        <end position="47"/>
    </location>
</feature>
<sequence>MPSSSIPKKRPLPRARHACLRCRKQKLRCDDIRPCALCVRVGAECRERPENGGLASSPRPPEAHPASVVNQLDGVSPRSFAPLDLPKPSPASSHRDNTTAATQSPQEPGRRLSEVYRERTSTYEVVDQLFREHNSTARLTHTADAIPGGSPDARSHDANGHYISIQDVLGSDLPPSHVIEFCLESYLDAVHWFMILFHEPSLRAGIQELKAAGWVRADQVSFLILVALVIAVGAKYATKPEAEERCPGFDLDGLGTRFIRKAEERLLDVFDEAHIEAIQIAIILSSYYIYHSRPNRSLVMNGSAQKLAFSMGLHKESSWKMRDPIVREVWRRLCWALYTAEVFGAMSFGTPCNIYDRDWAVSYPGNIDDTSLTCPGFDSIETYDGESFGPVTIASYQRYKFRLYRIASTITRNIYLRSGATLSEVVGEIKAINERLLQWEKCVPRELRLKYLKFDSAEKAVQQTARVFQLQALALQLSYDNIQLVLHRPLLTINRVPRWPSDGPQVHVGGQGMAGPPIEAVDSTIKTSKYHCWVSSMSTSKIGEYSDILTALQNTHGAAYAGIQLFTAGVVLGIFALSDPLSDQAHQAKRAVSSIIKLPRLHRFRTAVSDQCGAILEELVRLVLAEEMKALLSETEPSREGNAPSRLPDDSAGANGDATDLLDGSDVTMQAPELSDGGVADVFELFSHETLELPRDIASGNFSDALVSLQDVFRDGRSNLSNWTGNGPRHLESGKSSSITGSSVQPHVPLATAPAPNNRLAGMFDGPSQAWIWDELLWLPEGG</sequence>
<dbReference type="SUPFAM" id="SSF57701">
    <property type="entry name" value="Zn2/Cys6 DNA-binding domain"/>
    <property type="match status" value="1"/>
</dbReference>
<dbReference type="PANTHER" id="PTHR46910">
    <property type="entry name" value="TRANSCRIPTION FACTOR PDR1"/>
    <property type="match status" value="1"/>
</dbReference>
<feature type="region of interest" description="Disordered" evidence="6">
    <location>
        <begin position="48"/>
        <end position="67"/>
    </location>
</feature>
<dbReference type="EMBL" id="KN846961">
    <property type="protein sequence ID" value="KIW64804.1"/>
    <property type="molecule type" value="Genomic_DNA"/>
</dbReference>
<reference evidence="8 9" key="1">
    <citation type="submission" date="2015-01" db="EMBL/GenBank/DDBJ databases">
        <title>The Genome Sequence of Capronia semiimmersa CBS27337.</title>
        <authorList>
            <consortium name="The Broad Institute Genomics Platform"/>
            <person name="Cuomo C."/>
            <person name="de Hoog S."/>
            <person name="Gorbushina A."/>
            <person name="Stielow B."/>
            <person name="Teixiera M."/>
            <person name="Abouelleil A."/>
            <person name="Chapman S.B."/>
            <person name="Priest M."/>
            <person name="Young S.K."/>
            <person name="Wortman J."/>
            <person name="Nusbaum C."/>
            <person name="Birren B."/>
        </authorList>
    </citation>
    <scope>NUCLEOTIDE SEQUENCE [LARGE SCALE GENOMIC DNA]</scope>
    <source>
        <strain evidence="8 9">CBS 27337</strain>
    </source>
</reference>
<dbReference type="STRING" id="5601.A0A0D2FY20"/>
<evidence type="ECO:0000256" key="6">
    <source>
        <dbReference type="SAM" id="MobiDB-lite"/>
    </source>
</evidence>
<dbReference type="GO" id="GO:0006351">
    <property type="term" value="P:DNA-templated transcription"/>
    <property type="evidence" value="ECO:0007669"/>
    <property type="project" value="InterPro"/>
</dbReference>
<dbReference type="EMBL" id="KN846961">
    <property type="protein sequence ID" value="KIW64805.1"/>
    <property type="molecule type" value="Genomic_DNA"/>
</dbReference>
<dbReference type="Proteomes" id="UP000054266">
    <property type="component" value="Unassembled WGS sequence"/>
</dbReference>
<evidence type="ECO:0000313" key="9">
    <source>
        <dbReference type="Proteomes" id="UP000054266"/>
    </source>
</evidence>
<organism evidence="8 9">
    <name type="scientific">Phialophora macrospora</name>
    <dbReference type="NCBI Taxonomy" id="1851006"/>
    <lineage>
        <taxon>Eukaryota</taxon>
        <taxon>Fungi</taxon>
        <taxon>Dikarya</taxon>
        <taxon>Ascomycota</taxon>
        <taxon>Pezizomycotina</taxon>
        <taxon>Eurotiomycetes</taxon>
        <taxon>Chaetothyriomycetidae</taxon>
        <taxon>Chaetothyriales</taxon>
        <taxon>Herpotrichiellaceae</taxon>
        <taxon>Phialophora</taxon>
    </lineage>
</organism>
<dbReference type="HOGENOM" id="CLU_005767_2_1_1"/>
<dbReference type="InterPro" id="IPR001138">
    <property type="entry name" value="Zn2Cys6_DnaBD"/>
</dbReference>
<evidence type="ECO:0000259" key="7">
    <source>
        <dbReference type="PROSITE" id="PS50048"/>
    </source>
</evidence>
<dbReference type="SMART" id="SM00066">
    <property type="entry name" value="GAL4"/>
    <property type="match status" value="1"/>
</dbReference>
<dbReference type="SMART" id="SM00906">
    <property type="entry name" value="Fungal_trans"/>
    <property type="match status" value="1"/>
</dbReference>
<dbReference type="GO" id="GO:0003677">
    <property type="term" value="F:DNA binding"/>
    <property type="evidence" value="ECO:0007669"/>
    <property type="project" value="UniProtKB-KW"/>
</dbReference>
<dbReference type="InterPro" id="IPR007219">
    <property type="entry name" value="XnlR_reg_dom"/>
</dbReference>
<evidence type="ECO:0000256" key="3">
    <source>
        <dbReference type="ARBA" id="ARBA00023125"/>
    </source>
</evidence>
<feature type="compositionally biased region" description="Low complexity" evidence="6">
    <location>
        <begin position="734"/>
        <end position="743"/>
    </location>
</feature>
<evidence type="ECO:0000313" key="8">
    <source>
        <dbReference type="EMBL" id="KIW64804.1"/>
    </source>
</evidence>
<dbReference type="InterPro" id="IPR050987">
    <property type="entry name" value="AtrR-like"/>
</dbReference>
<dbReference type="CDD" id="cd12148">
    <property type="entry name" value="fungal_TF_MHR"/>
    <property type="match status" value="1"/>
</dbReference>
<dbReference type="InterPro" id="IPR036864">
    <property type="entry name" value="Zn2-C6_fun-type_DNA-bd_sf"/>
</dbReference>
<evidence type="ECO:0000256" key="4">
    <source>
        <dbReference type="ARBA" id="ARBA00023163"/>
    </source>
</evidence>
<keyword evidence="5" id="KW-0539">Nucleus</keyword>
<keyword evidence="4" id="KW-0804">Transcription</keyword>
<evidence type="ECO:0000256" key="1">
    <source>
        <dbReference type="ARBA" id="ARBA00022723"/>
    </source>
</evidence>
<dbReference type="GO" id="GO:0008270">
    <property type="term" value="F:zinc ion binding"/>
    <property type="evidence" value="ECO:0007669"/>
    <property type="project" value="InterPro"/>
</dbReference>
<accession>A0A0D2FY20</accession>
<gene>
    <name evidence="8" type="ORF">PV04_09713</name>
</gene>
<dbReference type="PANTHER" id="PTHR46910:SF8">
    <property type="entry name" value="ZN(II)2CYS6 TRANSCRIPTION FACTOR (EUROFUNG)"/>
    <property type="match status" value="1"/>
</dbReference>